<evidence type="ECO:0000313" key="3">
    <source>
        <dbReference type="Proteomes" id="UP000314294"/>
    </source>
</evidence>
<name>A0A4Z2HMX0_9TELE</name>
<organism evidence="2 3">
    <name type="scientific">Liparis tanakae</name>
    <name type="common">Tanaka's snailfish</name>
    <dbReference type="NCBI Taxonomy" id="230148"/>
    <lineage>
        <taxon>Eukaryota</taxon>
        <taxon>Metazoa</taxon>
        <taxon>Chordata</taxon>
        <taxon>Craniata</taxon>
        <taxon>Vertebrata</taxon>
        <taxon>Euteleostomi</taxon>
        <taxon>Actinopterygii</taxon>
        <taxon>Neopterygii</taxon>
        <taxon>Teleostei</taxon>
        <taxon>Neoteleostei</taxon>
        <taxon>Acanthomorphata</taxon>
        <taxon>Eupercaria</taxon>
        <taxon>Perciformes</taxon>
        <taxon>Cottioidei</taxon>
        <taxon>Cottales</taxon>
        <taxon>Liparidae</taxon>
        <taxon>Liparis</taxon>
    </lineage>
</organism>
<dbReference type="AlphaFoldDB" id="A0A4Z2HMX0"/>
<keyword evidence="3" id="KW-1185">Reference proteome</keyword>
<evidence type="ECO:0000313" key="2">
    <source>
        <dbReference type="EMBL" id="TNN66313.1"/>
    </source>
</evidence>
<feature type="region of interest" description="Disordered" evidence="1">
    <location>
        <begin position="77"/>
        <end position="129"/>
    </location>
</feature>
<gene>
    <name evidence="2" type="ORF">EYF80_023449</name>
</gene>
<sequence>MKEVLCSLQSRSSFSSLPGDTWTRTSTYSWDTFLGRGLGLGTRGSAIRPGLCGLVMGPELHRNGVHASLTRSSRIKTPGLAGETLAARHKGPETVTEQGQAISGKDRGAIQKRKKKPETHTKRTEEGRK</sequence>
<dbReference type="EMBL" id="SRLO01000221">
    <property type="protein sequence ID" value="TNN66313.1"/>
    <property type="molecule type" value="Genomic_DNA"/>
</dbReference>
<accession>A0A4Z2HMX0</accession>
<evidence type="ECO:0000256" key="1">
    <source>
        <dbReference type="SAM" id="MobiDB-lite"/>
    </source>
</evidence>
<protein>
    <submittedName>
        <fullName evidence="2">Uncharacterized protein</fullName>
    </submittedName>
</protein>
<feature type="compositionally biased region" description="Basic and acidic residues" evidence="1">
    <location>
        <begin position="118"/>
        <end position="129"/>
    </location>
</feature>
<reference evidence="2 3" key="1">
    <citation type="submission" date="2019-03" db="EMBL/GenBank/DDBJ databases">
        <title>First draft genome of Liparis tanakae, snailfish: a comprehensive survey of snailfish specific genes.</title>
        <authorList>
            <person name="Kim W."/>
            <person name="Song I."/>
            <person name="Jeong J.-H."/>
            <person name="Kim D."/>
            <person name="Kim S."/>
            <person name="Ryu S."/>
            <person name="Song J.Y."/>
            <person name="Lee S.K."/>
        </authorList>
    </citation>
    <scope>NUCLEOTIDE SEQUENCE [LARGE SCALE GENOMIC DNA]</scope>
    <source>
        <tissue evidence="2">Muscle</tissue>
    </source>
</reference>
<dbReference type="Proteomes" id="UP000314294">
    <property type="component" value="Unassembled WGS sequence"/>
</dbReference>
<comment type="caution">
    <text evidence="2">The sequence shown here is derived from an EMBL/GenBank/DDBJ whole genome shotgun (WGS) entry which is preliminary data.</text>
</comment>
<proteinExistence type="predicted"/>